<dbReference type="OrthoDB" id="1922221at2759"/>
<proteinExistence type="inferred from homology"/>
<dbReference type="GO" id="GO:0006887">
    <property type="term" value="P:exocytosis"/>
    <property type="evidence" value="ECO:0000318"/>
    <property type="project" value="GO_Central"/>
</dbReference>
<dbReference type="Pfam" id="PF03081">
    <property type="entry name" value="Exo70_C"/>
    <property type="match status" value="1"/>
</dbReference>
<dbReference type="STRING" id="3218.A0A2K1KN06"/>
<organism evidence="6">
    <name type="scientific">Physcomitrium patens</name>
    <name type="common">Spreading-leaved earth moss</name>
    <name type="synonym">Physcomitrella patens</name>
    <dbReference type="NCBI Taxonomy" id="3218"/>
    <lineage>
        <taxon>Eukaryota</taxon>
        <taxon>Viridiplantae</taxon>
        <taxon>Streptophyta</taxon>
        <taxon>Embryophyta</taxon>
        <taxon>Bryophyta</taxon>
        <taxon>Bryophytina</taxon>
        <taxon>Bryopsida</taxon>
        <taxon>Funariidae</taxon>
        <taxon>Funariales</taxon>
        <taxon>Funariaceae</taxon>
        <taxon>Physcomitrium</taxon>
    </lineage>
</organism>
<dbReference type="GO" id="GO:0015031">
    <property type="term" value="P:protein transport"/>
    <property type="evidence" value="ECO:0007669"/>
    <property type="project" value="UniProtKB-KW"/>
</dbReference>
<evidence type="ECO:0000256" key="1">
    <source>
        <dbReference type="ARBA" id="ARBA00006756"/>
    </source>
</evidence>
<evidence type="ECO:0000256" key="4">
    <source>
        <dbReference type="SAM" id="MobiDB-lite"/>
    </source>
</evidence>
<comment type="function">
    <text evidence="3">Component of the exocyst complex.</text>
</comment>
<dbReference type="Gramene" id="Pp3c4_11210V3.2">
    <property type="protein sequence ID" value="Pp3c4_11210V3.2"/>
    <property type="gene ID" value="Pp3c4_11210"/>
</dbReference>
<feature type="domain" description="Exocyst complex subunit Exo70 C-terminal" evidence="5">
    <location>
        <begin position="302"/>
        <end position="669"/>
    </location>
</feature>
<reference evidence="7" key="3">
    <citation type="submission" date="2020-12" db="UniProtKB">
        <authorList>
            <consortium name="EnsemblPlants"/>
        </authorList>
    </citation>
    <scope>IDENTIFICATION</scope>
</reference>
<reference evidence="6 8" key="2">
    <citation type="journal article" date="2018" name="Plant J.">
        <title>The Physcomitrella patens chromosome-scale assembly reveals moss genome structure and evolution.</title>
        <authorList>
            <person name="Lang D."/>
            <person name="Ullrich K.K."/>
            <person name="Murat F."/>
            <person name="Fuchs J."/>
            <person name="Jenkins J."/>
            <person name="Haas F.B."/>
            <person name="Piednoel M."/>
            <person name="Gundlach H."/>
            <person name="Van Bel M."/>
            <person name="Meyberg R."/>
            <person name="Vives C."/>
            <person name="Morata J."/>
            <person name="Symeonidi A."/>
            <person name="Hiss M."/>
            <person name="Muchero W."/>
            <person name="Kamisugi Y."/>
            <person name="Saleh O."/>
            <person name="Blanc G."/>
            <person name="Decker E.L."/>
            <person name="van Gessel N."/>
            <person name="Grimwood J."/>
            <person name="Hayes R.D."/>
            <person name="Graham S.W."/>
            <person name="Gunter L.E."/>
            <person name="McDaniel S.F."/>
            <person name="Hoernstein S.N.W."/>
            <person name="Larsson A."/>
            <person name="Li F.W."/>
            <person name="Perroud P.F."/>
            <person name="Phillips J."/>
            <person name="Ranjan P."/>
            <person name="Rokshar D.S."/>
            <person name="Rothfels C.J."/>
            <person name="Schneider L."/>
            <person name="Shu S."/>
            <person name="Stevenson D.W."/>
            <person name="Thummler F."/>
            <person name="Tillich M."/>
            <person name="Villarreal Aguilar J.C."/>
            <person name="Widiez T."/>
            <person name="Wong G.K."/>
            <person name="Wymore A."/>
            <person name="Zhang Y."/>
            <person name="Zimmer A.D."/>
            <person name="Quatrano R.S."/>
            <person name="Mayer K.F.X."/>
            <person name="Goodstein D."/>
            <person name="Casacuberta J.M."/>
            <person name="Vandepoele K."/>
            <person name="Reski R."/>
            <person name="Cuming A.C."/>
            <person name="Tuskan G.A."/>
            <person name="Maumus F."/>
            <person name="Salse J."/>
            <person name="Schmutz J."/>
            <person name="Rensing S.A."/>
        </authorList>
    </citation>
    <scope>NUCLEOTIDE SEQUENCE [LARGE SCALE GENOMIC DNA]</scope>
    <source>
        <strain evidence="7 8">cv. Gransden 2004</strain>
    </source>
</reference>
<dbReference type="EnsemblPlants" id="Pp3c4_11210V3.2">
    <property type="protein sequence ID" value="Pp3c4_11210V3.2"/>
    <property type="gene ID" value="Pp3c4_11210"/>
</dbReference>
<dbReference type="Gene3D" id="1.20.1280.170">
    <property type="entry name" value="Exocyst complex component Exo70"/>
    <property type="match status" value="1"/>
</dbReference>
<dbReference type="GO" id="GO:0005546">
    <property type="term" value="F:phosphatidylinositol-4,5-bisphosphate binding"/>
    <property type="evidence" value="ECO:0007669"/>
    <property type="project" value="InterPro"/>
</dbReference>
<evidence type="ECO:0000256" key="3">
    <source>
        <dbReference type="RuleBase" id="RU365026"/>
    </source>
</evidence>
<dbReference type="InterPro" id="IPR016159">
    <property type="entry name" value="Cullin_repeat-like_dom_sf"/>
</dbReference>
<dbReference type="AlphaFoldDB" id="A0A2K1KN06"/>
<keyword evidence="3" id="KW-0268">Exocytosis</keyword>
<dbReference type="OMA" id="WIFEGSK"/>
<dbReference type="EMBL" id="ABEU02000004">
    <property type="protein sequence ID" value="PNR55151.1"/>
    <property type="molecule type" value="Genomic_DNA"/>
</dbReference>
<gene>
    <name evidence="7" type="primary">LOC112281811</name>
    <name evidence="6" type="ORF">PHYPA_006046</name>
</gene>
<comment type="similarity">
    <text evidence="1 3">Belongs to the EXO70 family.</text>
</comment>
<name>A0A2K1KN06_PHYPA</name>
<accession>A0A2K1KN06</accession>
<dbReference type="InterPro" id="IPR046364">
    <property type="entry name" value="Exo70_C"/>
</dbReference>
<evidence type="ECO:0000259" key="5">
    <source>
        <dbReference type="Pfam" id="PF03081"/>
    </source>
</evidence>
<dbReference type="Pfam" id="PF20669">
    <property type="entry name" value="Exo70_N"/>
    <property type="match status" value="1"/>
</dbReference>
<reference evidence="6 8" key="1">
    <citation type="journal article" date="2008" name="Science">
        <title>The Physcomitrella genome reveals evolutionary insights into the conquest of land by plants.</title>
        <authorList>
            <person name="Rensing S."/>
            <person name="Lang D."/>
            <person name="Zimmer A."/>
            <person name="Terry A."/>
            <person name="Salamov A."/>
            <person name="Shapiro H."/>
            <person name="Nishiyama T."/>
            <person name="Perroud P.-F."/>
            <person name="Lindquist E."/>
            <person name="Kamisugi Y."/>
            <person name="Tanahashi T."/>
            <person name="Sakakibara K."/>
            <person name="Fujita T."/>
            <person name="Oishi K."/>
            <person name="Shin-I T."/>
            <person name="Kuroki Y."/>
            <person name="Toyoda A."/>
            <person name="Suzuki Y."/>
            <person name="Hashimoto A."/>
            <person name="Yamaguchi K."/>
            <person name="Sugano A."/>
            <person name="Kohara Y."/>
            <person name="Fujiyama A."/>
            <person name="Anterola A."/>
            <person name="Aoki S."/>
            <person name="Ashton N."/>
            <person name="Barbazuk W.B."/>
            <person name="Barker E."/>
            <person name="Bennetzen J."/>
            <person name="Bezanilla M."/>
            <person name="Blankenship R."/>
            <person name="Cho S.H."/>
            <person name="Dutcher S."/>
            <person name="Estelle M."/>
            <person name="Fawcett J.A."/>
            <person name="Gundlach H."/>
            <person name="Hanada K."/>
            <person name="Heyl A."/>
            <person name="Hicks K.A."/>
            <person name="Hugh J."/>
            <person name="Lohr M."/>
            <person name="Mayer K."/>
            <person name="Melkozernov A."/>
            <person name="Murata T."/>
            <person name="Nelson D."/>
            <person name="Pils B."/>
            <person name="Prigge M."/>
            <person name="Reiss B."/>
            <person name="Renner T."/>
            <person name="Rombauts S."/>
            <person name="Rushton P."/>
            <person name="Sanderfoot A."/>
            <person name="Schween G."/>
            <person name="Shiu S.-H."/>
            <person name="Stueber K."/>
            <person name="Theodoulou F.L."/>
            <person name="Tu H."/>
            <person name="Van de Peer Y."/>
            <person name="Verrier P.J."/>
            <person name="Waters E."/>
            <person name="Wood A."/>
            <person name="Yang L."/>
            <person name="Cove D."/>
            <person name="Cuming A."/>
            <person name="Hasebe M."/>
            <person name="Lucas S."/>
            <person name="Mishler D.B."/>
            <person name="Reski R."/>
            <person name="Grigoriev I."/>
            <person name="Quatrano R.S."/>
            <person name="Boore J.L."/>
        </authorList>
    </citation>
    <scope>NUCLEOTIDE SEQUENCE [LARGE SCALE GENOMIC DNA]</scope>
    <source>
        <strain evidence="7 8">cv. Gransden 2004</strain>
    </source>
</reference>
<dbReference type="SUPFAM" id="SSF74788">
    <property type="entry name" value="Cullin repeat-like"/>
    <property type="match status" value="1"/>
</dbReference>
<dbReference type="PANTHER" id="PTHR12542:SF96">
    <property type="entry name" value="EXOCYST COMPLEX COMPONENT EXO70B1"/>
    <property type="match status" value="1"/>
</dbReference>
<dbReference type="GeneID" id="112281811"/>
<sequence>MAAPDEEARMLATAQHIVRALGTTNTRTDDMLHILSTFYHRFSRMNAKEEVGQEPSSSKSSDVEYPSPGSNPPRTRSYTRARANNLALDEAQNVITQWNNGYSGRSRSLHCGQKWIFEGSKKDSVQFLDAVDEIISQLNSMNVCKRDPGTLERAQNLYNLAVERLIEEFRYMLDKHSKSIASNSLLVSGASGYFRAPVSHVVDPETENSDSDNDEDEDVPAAHQVDKIETRIVLVPPAVAEDLADIAKRLTSGDFQRECVDIYVRKRKDILEKSLHELGVERVTIDEVQKMQWEVQETRIRSWNHTVTVGVKVLFSSEKQLCDEVFPLPLSADIFNGIGKAAMMQLLSFGDAIAISRRSPEKLVRVLDMYEVLRDVRPELDAMFAGASGASVRSEAEEILCRLGEAAVGTFGEFENAILRDASKLPNRDGDVHILNRYVMNYIKLLSGYTDTLQQLFEDKKQVLKLSGDDTKLPEDVDDFSLGREENSPLGVQIICLIHILRNNLEAKSKSYKDPALSIFFLMNNVHYIHQKVREPEIITLVGDDWVRQHLRVLHHLVINYIRTAWGKVLEFLRDEGLQSSGTSSRVSSAVLKDRFKNFNAAFDEAIRTESQWVLFSRDFRDELITRIAELLVTAYRGFVGRYGRYIGSGRPSRKYIKHNPDEIEAYVNNLFRGHSV</sequence>
<dbReference type="Proteomes" id="UP000006727">
    <property type="component" value="Chromosome 4"/>
</dbReference>
<dbReference type="EnsemblPlants" id="Pp3c4_11210V3.1">
    <property type="protein sequence ID" value="Pp3c4_11210V3.1"/>
    <property type="gene ID" value="Pp3c4_11210"/>
</dbReference>
<feature type="region of interest" description="Disordered" evidence="4">
    <location>
        <begin position="49"/>
        <end position="77"/>
    </location>
</feature>
<evidence type="ECO:0000313" key="6">
    <source>
        <dbReference type="EMBL" id="PNR55151.1"/>
    </source>
</evidence>
<protein>
    <recommendedName>
        <fullName evidence="3">Exocyst subunit Exo70 family protein</fullName>
    </recommendedName>
</protein>
<evidence type="ECO:0000313" key="7">
    <source>
        <dbReference type="EnsemblPlants" id="Pp3c4_11210V3.1"/>
    </source>
</evidence>
<dbReference type="RefSeq" id="XP_024374486.1">
    <property type="nucleotide sequence ID" value="XM_024518718.2"/>
</dbReference>
<dbReference type="PANTHER" id="PTHR12542">
    <property type="entry name" value="EXOCYST COMPLEX PROTEIN EXO70"/>
    <property type="match status" value="1"/>
</dbReference>
<dbReference type="PaxDb" id="3218-PP1S227_61V6.1"/>
<dbReference type="InterPro" id="IPR004140">
    <property type="entry name" value="Exo70"/>
</dbReference>
<feature type="region of interest" description="Disordered" evidence="4">
    <location>
        <begin position="203"/>
        <end position="222"/>
    </location>
</feature>
<dbReference type="GO" id="GO:0000145">
    <property type="term" value="C:exocyst"/>
    <property type="evidence" value="ECO:0000318"/>
    <property type="project" value="GO_Central"/>
</dbReference>
<dbReference type="Gramene" id="Pp3c4_11210V3.1">
    <property type="protein sequence ID" value="Pp3c4_11210V3.1"/>
    <property type="gene ID" value="Pp3c4_11210"/>
</dbReference>
<evidence type="ECO:0000256" key="2">
    <source>
        <dbReference type="ARBA" id="ARBA00022448"/>
    </source>
</evidence>
<evidence type="ECO:0000313" key="8">
    <source>
        <dbReference type="Proteomes" id="UP000006727"/>
    </source>
</evidence>
<keyword evidence="3" id="KW-0653">Protein transport</keyword>
<keyword evidence="8" id="KW-1185">Reference proteome</keyword>
<feature type="compositionally biased region" description="Acidic residues" evidence="4">
    <location>
        <begin position="204"/>
        <end position="219"/>
    </location>
</feature>
<keyword evidence="2 3" id="KW-0813">Transport</keyword>